<keyword evidence="4 6" id="KW-0378">Hydrolase</keyword>
<accession>A0A9P7Z6D7</accession>
<evidence type="ECO:0000256" key="2">
    <source>
        <dbReference type="ARBA" id="ARBA00022670"/>
    </source>
</evidence>
<keyword evidence="10" id="KW-1185">Reference proteome</keyword>
<comment type="catalytic activity">
    <reaction evidence="1 6">
        <text>Thiol-dependent hydrolysis of ester, thioester, amide, peptide and isopeptide bonds formed by the C-terminal Gly of ubiquitin (a 76-residue protein attached to proteins as an intracellular targeting signal).</text>
        <dbReference type="EC" id="3.4.19.12"/>
    </reaction>
</comment>
<dbReference type="GO" id="GO:0006508">
    <property type="term" value="P:proteolysis"/>
    <property type="evidence" value="ECO:0007669"/>
    <property type="project" value="UniProtKB-KW"/>
</dbReference>
<comment type="similarity">
    <text evidence="6">Belongs to the peptidase C19 family.</text>
</comment>
<protein>
    <recommendedName>
        <fullName evidence="6">Ubiquitin carboxyl-terminal hydrolase</fullName>
        <ecNumber evidence="6">3.4.19.12</ecNumber>
    </recommendedName>
</protein>
<dbReference type="OrthoDB" id="429671at2759"/>
<dbReference type="PANTHER" id="PTHR24006">
    <property type="entry name" value="UBIQUITIN CARBOXYL-TERMINAL HYDROLASE"/>
    <property type="match status" value="1"/>
</dbReference>
<dbReference type="GO" id="GO:0005634">
    <property type="term" value="C:nucleus"/>
    <property type="evidence" value="ECO:0007669"/>
    <property type="project" value="TreeGrafter"/>
</dbReference>
<organism evidence="9 10">
    <name type="scientific">Calycina marina</name>
    <dbReference type="NCBI Taxonomy" id="1763456"/>
    <lineage>
        <taxon>Eukaryota</taxon>
        <taxon>Fungi</taxon>
        <taxon>Dikarya</taxon>
        <taxon>Ascomycota</taxon>
        <taxon>Pezizomycotina</taxon>
        <taxon>Leotiomycetes</taxon>
        <taxon>Helotiales</taxon>
        <taxon>Pezizellaceae</taxon>
        <taxon>Calycina</taxon>
    </lineage>
</organism>
<feature type="region of interest" description="Disordered" evidence="7">
    <location>
        <begin position="536"/>
        <end position="579"/>
    </location>
</feature>
<dbReference type="InterPro" id="IPR018200">
    <property type="entry name" value="USP_CS"/>
</dbReference>
<keyword evidence="5 6" id="KW-0788">Thiol protease</keyword>
<feature type="region of interest" description="Disordered" evidence="7">
    <location>
        <begin position="748"/>
        <end position="776"/>
    </location>
</feature>
<dbReference type="GO" id="GO:0016579">
    <property type="term" value="P:protein deubiquitination"/>
    <property type="evidence" value="ECO:0007669"/>
    <property type="project" value="InterPro"/>
</dbReference>
<comment type="caution">
    <text evidence="9">The sequence shown here is derived from an EMBL/GenBank/DDBJ whole genome shotgun (WGS) entry which is preliminary data.</text>
</comment>
<evidence type="ECO:0000313" key="10">
    <source>
        <dbReference type="Proteomes" id="UP000887226"/>
    </source>
</evidence>
<dbReference type="EMBL" id="MU253804">
    <property type="protein sequence ID" value="KAG9246439.1"/>
    <property type="molecule type" value="Genomic_DNA"/>
</dbReference>
<dbReference type="InterPro" id="IPR050164">
    <property type="entry name" value="Peptidase_C19"/>
</dbReference>
<evidence type="ECO:0000256" key="6">
    <source>
        <dbReference type="RuleBase" id="RU366025"/>
    </source>
</evidence>
<feature type="compositionally biased region" description="Polar residues" evidence="7">
    <location>
        <begin position="755"/>
        <end position="766"/>
    </location>
</feature>
<evidence type="ECO:0000256" key="3">
    <source>
        <dbReference type="ARBA" id="ARBA00022786"/>
    </source>
</evidence>
<reference evidence="9" key="1">
    <citation type="journal article" date="2021" name="IMA Fungus">
        <title>Genomic characterization of three marine fungi, including Emericellopsis atlantica sp. nov. with signatures of a generalist lifestyle and marine biomass degradation.</title>
        <authorList>
            <person name="Hagestad O.C."/>
            <person name="Hou L."/>
            <person name="Andersen J.H."/>
            <person name="Hansen E.H."/>
            <person name="Altermark B."/>
            <person name="Li C."/>
            <person name="Kuhnert E."/>
            <person name="Cox R.J."/>
            <person name="Crous P.W."/>
            <person name="Spatafora J.W."/>
            <person name="Lail K."/>
            <person name="Amirebrahimi M."/>
            <person name="Lipzen A."/>
            <person name="Pangilinan J."/>
            <person name="Andreopoulos W."/>
            <person name="Hayes R.D."/>
            <person name="Ng V."/>
            <person name="Grigoriev I.V."/>
            <person name="Jackson S.A."/>
            <person name="Sutton T.D.S."/>
            <person name="Dobson A.D.W."/>
            <person name="Rama T."/>
        </authorList>
    </citation>
    <scope>NUCLEOTIDE SEQUENCE</scope>
    <source>
        <strain evidence="9">TRa3180A</strain>
    </source>
</reference>
<proteinExistence type="inferred from homology"/>
<dbReference type="InterPro" id="IPR001394">
    <property type="entry name" value="Peptidase_C19_UCH"/>
</dbReference>
<feature type="region of interest" description="Disordered" evidence="7">
    <location>
        <begin position="86"/>
        <end position="123"/>
    </location>
</feature>
<feature type="compositionally biased region" description="Polar residues" evidence="7">
    <location>
        <begin position="242"/>
        <end position="259"/>
    </location>
</feature>
<dbReference type="PROSITE" id="PS00973">
    <property type="entry name" value="USP_2"/>
    <property type="match status" value="1"/>
</dbReference>
<feature type="compositionally biased region" description="Polar residues" evidence="7">
    <location>
        <begin position="539"/>
        <end position="551"/>
    </location>
</feature>
<dbReference type="PANTHER" id="PTHR24006:SF687">
    <property type="entry name" value="UBIQUITIN CARBOXYL-TERMINAL HYDROLASE 10"/>
    <property type="match status" value="1"/>
</dbReference>
<dbReference type="InterPro" id="IPR038765">
    <property type="entry name" value="Papain-like_cys_pep_sf"/>
</dbReference>
<dbReference type="InterPro" id="IPR028889">
    <property type="entry name" value="USP"/>
</dbReference>
<feature type="region of interest" description="Disordered" evidence="7">
    <location>
        <begin position="1"/>
        <end position="33"/>
    </location>
</feature>
<dbReference type="EC" id="3.4.19.12" evidence="6"/>
<evidence type="ECO:0000313" key="9">
    <source>
        <dbReference type="EMBL" id="KAG9246439.1"/>
    </source>
</evidence>
<feature type="compositionally biased region" description="Low complexity" evidence="7">
    <location>
        <begin position="1"/>
        <end position="12"/>
    </location>
</feature>
<feature type="region of interest" description="Disordered" evidence="7">
    <location>
        <begin position="224"/>
        <end position="284"/>
    </location>
</feature>
<dbReference type="SUPFAM" id="SSF54001">
    <property type="entry name" value="Cysteine proteinases"/>
    <property type="match status" value="1"/>
</dbReference>
<evidence type="ECO:0000256" key="5">
    <source>
        <dbReference type="ARBA" id="ARBA00022807"/>
    </source>
</evidence>
<dbReference type="PROSITE" id="PS00972">
    <property type="entry name" value="USP_1"/>
    <property type="match status" value="1"/>
</dbReference>
<feature type="compositionally biased region" description="Low complexity" evidence="7">
    <location>
        <begin position="260"/>
        <end position="276"/>
    </location>
</feature>
<gene>
    <name evidence="9" type="ORF">BJ878DRAFT_533226</name>
</gene>
<evidence type="ECO:0000256" key="7">
    <source>
        <dbReference type="SAM" id="MobiDB-lite"/>
    </source>
</evidence>
<name>A0A9P7Z6D7_9HELO</name>
<sequence length="838" mass="91298">MSIPSQQPYSQTQPPPVVQTPPVGKNPYPAPEYMPPAVVMGGAYNQHRILSPPVAASTPIAPVSQSFDNAVGDFSMPVQAPDMPPMTPSVSTIARQSPPPHSQSSITTPLGTPTVSQRSHSDKFTKKTVEFGATATPTLPPMEDMSMNSPPFNPLPGTQLPAFRAPLPWSVDGNPDQPWPVRAVRSGRALRQAAAPSVEIEDSEQTKEVLDFSSVNQSEVALVTPSISSSHPEQADDDRSTKSSAQPHTASSMKAQSGTKAAPVVPVLPKSLPKSPRSTGATLQMNGNFADSAQVVDNPASSHAGNEKPSGSVEGGGDDAPPDQVKGKGAAPKEELQPITPSRSIWSVENVKSRIVGVTPATKNGLPSGSTSNTPKSGASSLADALRYFDPNVKDSRIAFLMPRGLYNAGNMCYMNSVLQVLVFCPPFYNFLSIYGSNTINSFNKRQNQLLEAMYMFMREFTVIDTASSVEQLKKRLKPIELEQYGNDLNPASVFDAMKAIPRFVDMQQGHQQDAQEFLGFLLQTLDDECVKIMEAASPNGSSESEPTSSGDWKEVGHKQKAAITRASGTSTESPLTKMFGGTQRSELKIYGQKPSITTQSYTSLQLDIGDDNVHSIVDAFKGLTHPETIQVNLESQKNVRATKTVFMESVPPILILHLKRFYYDDKNGPQKIWKHVGYPLELEMPREVFPLQQRKQFGQNGLPKYRLSAVVYHHGSNASGGHYTVDVRRQDGTEWIRLDDTHIKRIRDEDVAESGNTQAPKATTNGKKENAPSGNVFDMIKDELDDAPEFGWKQANGQGKKWGAVSNDSGASTPKRKTDKFSVNDNKVAYLLFYERI</sequence>
<dbReference type="AlphaFoldDB" id="A0A9P7Z6D7"/>
<dbReference type="CDD" id="cd02257">
    <property type="entry name" value="Peptidase_C19"/>
    <property type="match status" value="1"/>
</dbReference>
<dbReference type="Pfam" id="PF00443">
    <property type="entry name" value="UCH"/>
    <property type="match status" value="1"/>
</dbReference>
<evidence type="ECO:0000256" key="4">
    <source>
        <dbReference type="ARBA" id="ARBA00022801"/>
    </source>
</evidence>
<evidence type="ECO:0000259" key="8">
    <source>
        <dbReference type="PROSITE" id="PS50235"/>
    </source>
</evidence>
<dbReference type="GO" id="GO:0004843">
    <property type="term" value="F:cysteine-type deubiquitinase activity"/>
    <property type="evidence" value="ECO:0007669"/>
    <property type="project" value="UniProtKB-UniRule"/>
</dbReference>
<keyword evidence="2 6" id="KW-0645">Protease</keyword>
<feature type="domain" description="USP" evidence="8">
    <location>
        <begin position="404"/>
        <end position="765"/>
    </location>
</feature>
<keyword evidence="3 6" id="KW-0833">Ubl conjugation pathway</keyword>
<evidence type="ECO:0000256" key="1">
    <source>
        <dbReference type="ARBA" id="ARBA00000707"/>
    </source>
</evidence>
<feature type="region of interest" description="Disordered" evidence="7">
    <location>
        <begin position="793"/>
        <end position="820"/>
    </location>
</feature>
<feature type="compositionally biased region" description="Polar residues" evidence="7">
    <location>
        <begin position="102"/>
        <end position="118"/>
    </location>
</feature>
<dbReference type="Gene3D" id="3.90.70.10">
    <property type="entry name" value="Cysteine proteinases"/>
    <property type="match status" value="1"/>
</dbReference>
<dbReference type="GO" id="GO:0005829">
    <property type="term" value="C:cytosol"/>
    <property type="evidence" value="ECO:0007669"/>
    <property type="project" value="TreeGrafter"/>
</dbReference>
<dbReference type="PROSITE" id="PS50235">
    <property type="entry name" value="USP_3"/>
    <property type="match status" value="1"/>
</dbReference>
<feature type="region of interest" description="Disordered" evidence="7">
    <location>
        <begin position="296"/>
        <end position="343"/>
    </location>
</feature>
<dbReference type="Proteomes" id="UP000887226">
    <property type="component" value="Unassembled WGS sequence"/>
</dbReference>